<proteinExistence type="predicted"/>
<keyword evidence="7" id="KW-1185">Reference proteome</keyword>
<feature type="region of interest" description="Disordered" evidence="4">
    <location>
        <begin position="340"/>
        <end position="361"/>
    </location>
</feature>
<feature type="domain" description="HAMP" evidence="5">
    <location>
        <begin position="147"/>
        <end position="200"/>
    </location>
</feature>
<reference evidence="6 7" key="1">
    <citation type="journal article" date="2016" name="Mol. Biol. Evol.">
        <title>Comparative Genomics of Early-Diverging Mushroom-Forming Fungi Provides Insights into the Origins of Lignocellulose Decay Capabilities.</title>
        <authorList>
            <person name="Nagy L.G."/>
            <person name="Riley R."/>
            <person name="Tritt A."/>
            <person name="Adam C."/>
            <person name="Daum C."/>
            <person name="Floudas D."/>
            <person name="Sun H."/>
            <person name="Yadav J.S."/>
            <person name="Pangilinan J."/>
            <person name="Larsson K.H."/>
            <person name="Matsuura K."/>
            <person name="Barry K."/>
            <person name="Labutti K."/>
            <person name="Kuo R."/>
            <person name="Ohm R.A."/>
            <person name="Bhattacharya S.S."/>
            <person name="Shirouzu T."/>
            <person name="Yoshinaga Y."/>
            <person name="Martin F.M."/>
            <person name="Grigoriev I.V."/>
            <person name="Hibbett D.S."/>
        </authorList>
    </citation>
    <scope>NUCLEOTIDE SEQUENCE [LARGE SCALE GENOMIC DNA]</scope>
    <source>
        <strain evidence="6 7">HHB12733</strain>
    </source>
</reference>
<keyword evidence="1" id="KW-0597">Phosphoprotein</keyword>
<gene>
    <name evidence="6" type="ORF">CALCODRAFT_108428</name>
</gene>
<evidence type="ECO:0000256" key="3">
    <source>
        <dbReference type="SAM" id="Coils"/>
    </source>
</evidence>
<organism evidence="6 7">
    <name type="scientific">Calocera cornea HHB12733</name>
    <dbReference type="NCBI Taxonomy" id="1353952"/>
    <lineage>
        <taxon>Eukaryota</taxon>
        <taxon>Fungi</taxon>
        <taxon>Dikarya</taxon>
        <taxon>Basidiomycota</taxon>
        <taxon>Agaricomycotina</taxon>
        <taxon>Dacrymycetes</taxon>
        <taxon>Dacrymycetales</taxon>
        <taxon>Dacrymycetaceae</taxon>
        <taxon>Calocera</taxon>
    </lineage>
</organism>
<dbReference type="Proteomes" id="UP000076842">
    <property type="component" value="Unassembled WGS sequence"/>
</dbReference>
<dbReference type="SMART" id="SM00304">
    <property type="entry name" value="HAMP"/>
    <property type="match status" value="2"/>
</dbReference>
<sequence length="361" mass="38753">MGTAASHPLDQPLVAEESVDHAANVEAEPNDVQTQESSPPIYNQYMKYLATVLSDDPLGTPMLPKYDGPFDSQTDVVSHSLDGLLRRLRDAEEENKRLRANGASELSRNTAIPNQTFGTSEALTEPWLVVAPSAINEGGRDAAEDLKTLKAQMKEITRVCSSLASGDFTSSVSIEVQDPVMSDLKDSVNRMVDTARAVTSEVVKVCSDISEKGKLGISANIAGVKGSWLDLQIGVNQLADGATNTVRSVITTIKAIRGGDLTKTIDIQAQGEFLELKNTTNSMVTFLESFLSEMTRIPIEIGVMGVLGGEARVDGARGIWAKAVDSTNVRENLMQLDATETVGSENGKESDRTTESTARCC</sequence>
<dbReference type="GO" id="GO:0000160">
    <property type="term" value="P:phosphorelay signal transduction system"/>
    <property type="evidence" value="ECO:0007669"/>
    <property type="project" value="UniProtKB-KW"/>
</dbReference>
<dbReference type="InParanoid" id="A0A165IGX0"/>
<evidence type="ECO:0000313" key="7">
    <source>
        <dbReference type="Proteomes" id="UP000076842"/>
    </source>
</evidence>
<dbReference type="CDD" id="cd06225">
    <property type="entry name" value="HAMP"/>
    <property type="match status" value="1"/>
</dbReference>
<accession>A0A165IGX0</accession>
<dbReference type="PROSITE" id="PS50885">
    <property type="entry name" value="HAMP"/>
    <property type="match status" value="2"/>
</dbReference>
<evidence type="ECO:0000259" key="5">
    <source>
        <dbReference type="PROSITE" id="PS50885"/>
    </source>
</evidence>
<dbReference type="GO" id="GO:0016020">
    <property type="term" value="C:membrane"/>
    <property type="evidence" value="ECO:0007669"/>
    <property type="project" value="InterPro"/>
</dbReference>
<dbReference type="InterPro" id="IPR003660">
    <property type="entry name" value="HAMP_dom"/>
</dbReference>
<name>A0A165IGX0_9BASI</name>
<evidence type="ECO:0000256" key="2">
    <source>
        <dbReference type="ARBA" id="ARBA00023012"/>
    </source>
</evidence>
<evidence type="ECO:0000256" key="4">
    <source>
        <dbReference type="SAM" id="MobiDB-lite"/>
    </source>
</evidence>
<dbReference type="PANTHER" id="PTHR45339:SF1">
    <property type="entry name" value="HYBRID SIGNAL TRANSDUCTION HISTIDINE KINASE J"/>
    <property type="match status" value="1"/>
</dbReference>
<feature type="coiled-coil region" evidence="3">
    <location>
        <begin position="81"/>
        <end position="108"/>
    </location>
</feature>
<evidence type="ECO:0000256" key="1">
    <source>
        <dbReference type="ARBA" id="ARBA00022553"/>
    </source>
</evidence>
<keyword evidence="3" id="KW-0175">Coiled coil</keyword>
<keyword evidence="2" id="KW-0902">Two-component regulatory system</keyword>
<dbReference type="PANTHER" id="PTHR45339">
    <property type="entry name" value="HYBRID SIGNAL TRANSDUCTION HISTIDINE KINASE J"/>
    <property type="match status" value="1"/>
</dbReference>
<dbReference type="EMBL" id="KV423930">
    <property type="protein sequence ID" value="KZT60560.1"/>
    <property type="molecule type" value="Genomic_DNA"/>
</dbReference>
<dbReference type="OrthoDB" id="10266508at2759"/>
<feature type="domain" description="HAMP" evidence="5">
    <location>
        <begin position="240"/>
        <end position="292"/>
    </location>
</feature>
<protein>
    <recommendedName>
        <fullName evidence="5">HAMP domain-containing protein</fullName>
    </recommendedName>
</protein>
<dbReference type="Gene3D" id="1.20.120.1530">
    <property type="match status" value="1"/>
</dbReference>
<dbReference type="Pfam" id="PF18947">
    <property type="entry name" value="HAMP_2"/>
    <property type="match status" value="1"/>
</dbReference>
<evidence type="ECO:0000313" key="6">
    <source>
        <dbReference type="EMBL" id="KZT60560.1"/>
    </source>
</evidence>
<dbReference type="STRING" id="1353952.A0A165IGX0"/>
<dbReference type="AlphaFoldDB" id="A0A165IGX0"/>